<feature type="domain" description="EF-hand" evidence="8">
    <location>
        <begin position="60"/>
        <end position="95"/>
    </location>
</feature>
<keyword evidence="2" id="KW-0519">Myristate</keyword>
<dbReference type="FunFam" id="1.10.238.10:FF:000009">
    <property type="entry name" value="Visinin-like protein 1"/>
    <property type="match status" value="1"/>
</dbReference>
<comment type="caution">
    <text evidence="9">The sequence shown here is derived from an EMBL/GenBank/DDBJ whole genome shotgun (WGS) entry which is preliminary data.</text>
</comment>
<protein>
    <recommendedName>
        <fullName evidence="7">Calcium-binding protein NCS-1</fullName>
    </recommendedName>
</protein>
<name>A0A068RTS8_9FUNG</name>
<keyword evidence="4" id="KW-0677">Repeat</keyword>
<dbReference type="PROSITE" id="PS50222">
    <property type="entry name" value="EF_HAND_2"/>
    <property type="match status" value="3"/>
</dbReference>
<dbReference type="AlphaFoldDB" id="A0A068RTS8"/>
<dbReference type="Proteomes" id="UP000027586">
    <property type="component" value="Unassembled WGS sequence"/>
</dbReference>
<dbReference type="SUPFAM" id="SSF47473">
    <property type="entry name" value="EF-hand"/>
    <property type="match status" value="1"/>
</dbReference>
<evidence type="ECO:0000313" key="10">
    <source>
        <dbReference type="Proteomes" id="UP000027586"/>
    </source>
</evidence>
<dbReference type="STRING" id="1263082.A0A068RTS8"/>
<keyword evidence="5" id="KW-0106">Calcium</keyword>
<evidence type="ECO:0000259" key="8">
    <source>
        <dbReference type="PROSITE" id="PS50222"/>
    </source>
</evidence>
<evidence type="ECO:0000256" key="1">
    <source>
        <dbReference type="ARBA" id="ARBA00006049"/>
    </source>
</evidence>
<evidence type="ECO:0000256" key="7">
    <source>
        <dbReference type="ARBA" id="ARBA00071944"/>
    </source>
</evidence>
<organism evidence="9 10">
    <name type="scientific">Lichtheimia corymbifera JMRC:FSU:9682</name>
    <dbReference type="NCBI Taxonomy" id="1263082"/>
    <lineage>
        <taxon>Eukaryota</taxon>
        <taxon>Fungi</taxon>
        <taxon>Fungi incertae sedis</taxon>
        <taxon>Mucoromycota</taxon>
        <taxon>Mucoromycotina</taxon>
        <taxon>Mucoromycetes</taxon>
        <taxon>Mucorales</taxon>
        <taxon>Lichtheimiaceae</taxon>
        <taxon>Lichtheimia</taxon>
    </lineage>
</organism>
<dbReference type="PANTHER" id="PTHR23055">
    <property type="entry name" value="CALCIUM BINDING PROTEINS"/>
    <property type="match status" value="1"/>
</dbReference>
<dbReference type="Pfam" id="PF13499">
    <property type="entry name" value="EF-hand_7"/>
    <property type="match status" value="1"/>
</dbReference>
<dbReference type="GO" id="GO:0005829">
    <property type="term" value="C:cytosol"/>
    <property type="evidence" value="ECO:0007669"/>
    <property type="project" value="TreeGrafter"/>
</dbReference>
<dbReference type="CDD" id="cd00051">
    <property type="entry name" value="EFh"/>
    <property type="match status" value="2"/>
</dbReference>
<dbReference type="GO" id="GO:0005509">
    <property type="term" value="F:calcium ion binding"/>
    <property type="evidence" value="ECO:0007669"/>
    <property type="project" value="InterPro"/>
</dbReference>
<sequence length="190" mass="22237">MGKAQSKLSSEQVKELQHCTHFNKKELQEWYKGFLKDCPSGKLTKPEFQKIYKQFFPYGDPSRFADYVFDVFDGDKNGTIDFKEFICSLSVTSRGPMDEKLQWAFKLYDIDNDGYITYEEMLQIVEAIYKMVGRIVQLPPDEDTPEKRARKIFTMMDLDNDGRVTMEEFRMGSRKEPSIVQALSLYENVV</sequence>
<evidence type="ECO:0000256" key="4">
    <source>
        <dbReference type="ARBA" id="ARBA00022737"/>
    </source>
</evidence>
<dbReference type="Pfam" id="PF13202">
    <property type="entry name" value="EF-hand_5"/>
    <property type="match status" value="1"/>
</dbReference>
<keyword evidence="10" id="KW-1185">Reference proteome</keyword>
<feature type="domain" description="EF-hand" evidence="8">
    <location>
        <begin position="96"/>
        <end position="131"/>
    </location>
</feature>
<keyword evidence="6" id="KW-0449">Lipoprotein</keyword>
<dbReference type="PRINTS" id="PR00450">
    <property type="entry name" value="RECOVERIN"/>
</dbReference>
<accession>A0A068RTS8</accession>
<dbReference type="PROSITE" id="PS00018">
    <property type="entry name" value="EF_HAND_1"/>
    <property type="match status" value="3"/>
</dbReference>
<gene>
    <name evidence="9" type="ORF">LCOR_03857.1</name>
</gene>
<feature type="domain" description="EF-hand" evidence="8">
    <location>
        <begin position="144"/>
        <end position="179"/>
    </location>
</feature>
<dbReference type="SMART" id="SM00054">
    <property type="entry name" value="EFh"/>
    <property type="match status" value="3"/>
</dbReference>
<keyword evidence="3" id="KW-0479">Metal-binding</keyword>
<comment type="similarity">
    <text evidence="1">Belongs to the recoverin family.</text>
</comment>
<dbReference type="InterPro" id="IPR028846">
    <property type="entry name" value="Recoverin"/>
</dbReference>
<evidence type="ECO:0000256" key="5">
    <source>
        <dbReference type="ARBA" id="ARBA00022837"/>
    </source>
</evidence>
<dbReference type="InterPro" id="IPR002048">
    <property type="entry name" value="EF_hand_dom"/>
</dbReference>
<dbReference type="VEuPathDB" id="FungiDB:LCOR_03857.1"/>
<proteinExistence type="inferred from homology"/>
<reference evidence="9" key="1">
    <citation type="submission" date="2013-08" db="EMBL/GenBank/DDBJ databases">
        <title>Gene expansion shapes genome architecture in the human pathogen Lichtheimia corymbifera: an evolutionary genomics analysis in the ancient terrestrial Mucorales (Mucoromycotina).</title>
        <authorList>
            <person name="Schwartze V.U."/>
            <person name="Winter S."/>
            <person name="Shelest E."/>
            <person name="Marcet-Houben M."/>
            <person name="Horn F."/>
            <person name="Wehner S."/>
            <person name="Hoffmann K."/>
            <person name="Riege K."/>
            <person name="Sammeth M."/>
            <person name="Nowrousian M."/>
            <person name="Valiante V."/>
            <person name="Linde J."/>
            <person name="Jacobsen I.D."/>
            <person name="Marz M."/>
            <person name="Brakhage A.A."/>
            <person name="Gabaldon T."/>
            <person name="Bocker S."/>
            <person name="Voigt K."/>
        </authorList>
    </citation>
    <scope>NUCLEOTIDE SEQUENCE [LARGE SCALE GENOMIC DNA]</scope>
    <source>
        <strain evidence="9">FSU 9682</strain>
    </source>
</reference>
<dbReference type="OrthoDB" id="191686at2759"/>
<dbReference type="EMBL" id="CBTN010000013">
    <property type="protein sequence ID" value="CDH52381.1"/>
    <property type="molecule type" value="Genomic_DNA"/>
</dbReference>
<dbReference type="Gene3D" id="1.10.238.10">
    <property type="entry name" value="EF-hand"/>
    <property type="match status" value="1"/>
</dbReference>
<evidence type="ECO:0000313" key="9">
    <source>
        <dbReference type="EMBL" id="CDH52381.1"/>
    </source>
</evidence>
<dbReference type="InterPro" id="IPR018247">
    <property type="entry name" value="EF_Hand_1_Ca_BS"/>
</dbReference>
<evidence type="ECO:0000256" key="2">
    <source>
        <dbReference type="ARBA" id="ARBA00022707"/>
    </source>
</evidence>
<evidence type="ECO:0000256" key="6">
    <source>
        <dbReference type="ARBA" id="ARBA00023288"/>
    </source>
</evidence>
<evidence type="ECO:0000256" key="3">
    <source>
        <dbReference type="ARBA" id="ARBA00022723"/>
    </source>
</evidence>
<dbReference type="PANTHER" id="PTHR23055:SF178">
    <property type="entry name" value="NEUROCALCIN HOMOLOG"/>
    <property type="match status" value="1"/>
</dbReference>
<dbReference type="GO" id="GO:0016020">
    <property type="term" value="C:membrane"/>
    <property type="evidence" value="ECO:0007669"/>
    <property type="project" value="TreeGrafter"/>
</dbReference>
<dbReference type="InterPro" id="IPR011992">
    <property type="entry name" value="EF-hand-dom_pair"/>
</dbReference>